<organism evidence="1 2">
    <name type="scientific">Martelella mangrovi</name>
    <dbReference type="NCBI Taxonomy" id="1397477"/>
    <lineage>
        <taxon>Bacteria</taxon>
        <taxon>Pseudomonadati</taxon>
        <taxon>Pseudomonadota</taxon>
        <taxon>Alphaproteobacteria</taxon>
        <taxon>Hyphomicrobiales</taxon>
        <taxon>Aurantimonadaceae</taxon>
        <taxon>Martelella</taxon>
    </lineage>
</organism>
<comment type="caution">
    <text evidence="1">The sequence shown here is derived from an EMBL/GenBank/DDBJ whole genome shotgun (WGS) entry which is preliminary data.</text>
</comment>
<proteinExistence type="predicted"/>
<dbReference type="EMBL" id="JBEPLY010000011">
    <property type="protein sequence ID" value="MET3601163.1"/>
    <property type="molecule type" value="Genomic_DNA"/>
</dbReference>
<gene>
    <name evidence="1" type="ORF">ABID12_003114</name>
</gene>
<protein>
    <submittedName>
        <fullName evidence="1">Uncharacterized protein</fullName>
    </submittedName>
</protein>
<dbReference type="RefSeq" id="WP_354435010.1">
    <property type="nucleotide sequence ID" value="NZ_JBEPLY010000011.1"/>
</dbReference>
<dbReference type="Proteomes" id="UP001549164">
    <property type="component" value="Unassembled WGS sequence"/>
</dbReference>
<evidence type="ECO:0000313" key="2">
    <source>
        <dbReference type="Proteomes" id="UP001549164"/>
    </source>
</evidence>
<keyword evidence="2" id="KW-1185">Reference proteome</keyword>
<name>A0ABV2IE51_9HYPH</name>
<sequence length="97" mass="11095">MARTQARSNRKRNAERKFPVSVRILVPEGGYGRKTTEMHLWLKERYGLEGFAWTSDSIPGIRDASRFFFPNIAGAAAFMERFPDLEYAAAPEVKLWG</sequence>
<accession>A0ABV2IE51</accession>
<reference evidence="1 2" key="1">
    <citation type="submission" date="2024-06" db="EMBL/GenBank/DDBJ databases">
        <title>Genomic Encyclopedia of Type Strains, Phase IV (KMG-IV): sequencing the most valuable type-strain genomes for metagenomic binning, comparative biology and taxonomic classification.</title>
        <authorList>
            <person name="Goeker M."/>
        </authorList>
    </citation>
    <scope>NUCLEOTIDE SEQUENCE [LARGE SCALE GENOMIC DNA]</scope>
    <source>
        <strain evidence="1 2">DSM 28102</strain>
    </source>
</reference>
<evidence type="ECO:0000313" key="1">
    <source>
        <dbReference type="EMBL" id="MET3601163.1"/>
    </source>
</evidence>